<dbReference type="InterPro" id="IPR029063">
    <property type="entry name" value="SAM-dependent_MTases_sf"/>
</dbReference>
<evidence type="ECO:0000256" key="1">
    <source>
        <dbReference type="ARBA" id="ARBA00004606"/>
    </source>
</evidence>
<evidence type="ECO:0000313" key="8">
    <source>
        <dbReference type="Proteomes" id="UP000639772"/>
    </source>
</evidence>
<dbReference type="GO" id="GO:0032259">
    <property type="term" value="P:methylation"/>
    <property type="evidence" value="ECO:0007669"/>
    <property type="project" value="UniProtKB-KW"/>
</dbReference>
<evidence type="ECO:0000256" key="5">
    <source>
        <dbReference type="ARBA" id="ARBA00037847"/>
    </source>
</evidence>
<dbReference type="EC" id="2.1.1.-" evidence="6"/>
<evidence type="ECO:0000256" key="2">
    <source>
        <dbReference type="ARBA" id="ARBA00008361"/>
    </source>
</evidence>
<keyword evidence="6" id="KW-0808">Transferase</keyword>
<keyword evidence="6" id="KW-0325">Glycoprotein</keyword>
<dbReference type="EMBL" id="JADCNM010000008">
    <property type="protein sequence ID" value="KAG0471912.1"/>
    <property type="molecule type" value="Genomic_DNA"/>
</dbReference>
<dbReference type="GO" id="GO:0005768">
    <property type="term" value="C:endosome"/>
    <property type="evidence" value="ECO:0007669"/>
    <property type="project" value="TreeGrafter"/>
</dbReference>
<sequence>MAPPPRLEELGVTSEKYHEDNEVWRWRVLQYWRQISTLVEENSLRNVMDMRASLGGFAAALADKDVWVMNVVPANESNKLKIVYDRGLIGTVHDWCESFSTYPRTYDLLHAALLFSHTEQQGCSLEDLLLEMDRILRPFGFVIIRDQAPVVNYIRRYLAALKWDAWSFEFEPGVDALSRGEERILMARKGLWKEKSVSW</sequence>
<dbReference type="SUPFAM" id="SSF53335">
    <property type="entry name" value="S-adenosyl-L-methionine-dependent methyltransferases"/>
    <property type="match status" value="1"/>
</dbReference>
<dbReference type="PANTHER" id="PTHR10108">
    <property type="entry name" value="SAM-DEPENDENT METHYLTRANSFERASE"/>
    <property type="match status" value="1"/>
</dbReference>
<comment type="caution">
    <text evidence="7">The sequence shown here is derived from an EMBL/GenBank/DDBJ whole genome shotgun (WGS) entry which is preliminary data.</text>
</comment>
<dbReference type="InterPro" id="IPR004159">
    <property type="entry name" value="Put_SAM_MeTrfase"/>
</dbReference>
<keyword evidence="3 6" id="KW-0489">Methyltransferase</keyword>
<proteinExistence type="inferred from homology"/>
<reference evidence="7 8" key="1">
    <citation type="journal article" date="2020" name="Nat. Food">
        <title>A phased Vanilla planifolia genome enables genetic improvement of flavour and production.</title>
        <authorList>
            <person name="Hasing T."/>
            <person name="Tang H."/>
            <person name="Brym M."/>
            <person name="Khazi F."/>
            <person name="Huang T."/>
            <person name="Chambers A.H."/>
        </authorList>
    </citation>
    <scope>NUCLEOTIDE SEQUENCE [LARGE SCALE GENOMIC DNA]</scope>
    <source>
        <tissue evidence="7">Leaf</tissue>
    </source>
</reference>
<dbReference type="PANTHER" id="PTHR10108:SF1103">
    <property type="entry name" value="METHYLTRANSFERASE PMT9-RELATED"/>
    <property type="match status" value="1"/>
</dbReference>
<dbReference type="Gene3D" id="3.40.50.150">
    <property type="entry name" value="Vaccinia Virus protein VP39"/>
    <property type="match status" value="1"/>
</dbReference>
<name>A0A835QQB4_VANPL</name>
<dbReference type="GO" id="GO:0008168">
    <property type="term" value="F:methyltransferase activity"/>
    <property type="evidence" value="ECO:0007669"/>
    <property type="project" value="UniProtKB-UniRule"/>
</dbReference>
<accession>A0A835QQB4</accession>
<evidence type="ECO:0000256" key="4">
    <source>
        <dbReference type="ARBA" id="ARBA00022968"/>
    </source>
</evidence>
<protein>
    <recommendedName>
        <fullName evidence="6">Methyltransferase</fullName>
        <ecNumber evidence="6">2.1.1.-</ecNumber>
    </recommendedName>
</protein>
<evidence type="ECO:0000313" key="7">
    <source>
        <dbReference type="EMBL" id="KAG0471912.1"/>
    </source>
</evidence>
<evidence type="ECO:0000256" key="6">
    <source>
        <dbReference type="RuleBase" id="RU366043"/>
    </source>
</evidence>
<dbReference type="Pfam" id="PF03141">
    <property type="entry name" value="Methyltransf_29"/>
    <property type="match status" value="1"/>
</dbReference>
<comment type="similarity">
    <text evidence="2 6">Belongs to the methyltransferase superfamily.</text>
</comment>
<dbReference type="OrthoDB" id="769020at2759"/>
<dbReference type="Proteomes" id="UP000639772">
    <property type="component" value="Unassembled WGS sequence"/>
</dbReference>
<dbReference type="GO" id="GO:0016020">
    <property type="term" value="C:membrane"/>
    <property type="evidence" value="ECO:0007669"/>
    <property type="project" value="UniProtKB-SubCell"/>
</dbReference>
<comment type="subcellular location">
    <subcellularLocation>
        <location evidence="5">Endomembrane system</location>
        <topology evidence="5">Single-pass membrane protein</topology>
    </subcellularLocation>
    <subcellularLocation>
        <location evidence="1 6">Membrane</location>
        <topology evidence="1 6">Single-pass type II membrane protein</topology>
    </subcellularLocation>
</comment>
<dbReference type="GO" id="GO:0005802">
    <property type="term" value="C:trans-Golgi network"/>
    <property type="evidence" value="ECO:0007669"/>
    <property type="project" value="TreeGrafter"/>
</dbReference>
<evidence type="ECO:0000256" key="3">
    <source>
        <dbReference type="ARBA" id="ARBA00022603"/>
    </source>
</evidence>
<organism evidence="7 8">
    <name type="scientific">Vanilla planifolia</name>
    <name type="common">Vanilla</name>
    <dbReference type="NCBI Taxonomy" id="51239"/>
    <lineage>
        <taxon>Eukaryota</taxon>
        <taxon>Viridiplantae</taxon>
        <taxon>Streptophyta</taxon>
        <taxon>Embryophyta</taxon>
        <taxon>Tracheophyta</taxon>
        <taxon>Spermatophyta</taxon>
        <taxon>Magnoliopsida</taxon>
        <taxon>Liliopsida</taxon>
        <taxon>Asparagales</taxon>
        <taxon>Orchidaceae</taxon>
        <taxon>Vanilloideae</taxon>
        <taxon>Vanilleae</taxon>
        <taxon>Vanilla</taxon>
    </lineage>
</organism>
<keyword evidence="4 6" id="KW-0735">Signal-anchor</keyword>
<gene>
    <name evidence="7" type="ORF">HPP92_016458</name>
</gene>
<keyword evidence="4 6" id="KW-0812">Transmembrane</keyword>
<dbReference type="AlphaFoldDB" id="A0A835QQB4"/>